<reference evidence="1" key="1">
    <citation type="submission" date="2014-09" db="EMBL/GenBank/DDBJ databases">
        <authorList>
            <person name="Magalhaes I.L.F."/>
            <person name="Oliveira U."/>
            <person name="Santos F.R."/>
            <person name="Vidigal T.H.D.A."/>
            <person name="Brescovit A.D."/>
            <person name="Santos A.J."/>
        </authorList>
    </citation>
    <scope>NUCLEOTIDE SEQUENCE</scope>
    <source>
        <tissue evidence="1">Shoot tissue taken approximately 20 cm above the soil surface</tissue>
    </source>
</reference>
<reference evidence="1" key="2">
    <citation type="journal article" date="2015" name="Data Brief">
        <title>Shoot transcriptome of the giant reed, Arundo donax.</title>
        <authorList>
            <person name="Barrero R.A."/>
            <person name="Guerrero F.D."/>
            <person name="Moolhuijzen P."/>
            <person name="Goolsby J.A."/>
            <person name="Tidwell J."/>
            <person name="Bellgard S.E."/>
            <person name="Bellgard M.I."/>
        </authorList>
    </citation>
    <scope>NUCLEOTIDE SEQUENCE</scope>
    <source>
        <tissue evidence="1">Shoot tissue taken approximately 20 cm above the soil surface</tissue>
    </source>
</reference>
<sequence length="34" mass="3896">MTEHDILGISSMIHTNLRESTTKFKGEIFSNRDS</sequence>
<organism evidence="1">
    <name type="scientific">Arundo donax</name>
    <name type="common">Giant reed</name>
    <name type="synonym">Donax arundinaceus</name>
    <dbReference type="NCBI Taxonomy" id="35708"/>
    <lineage>
        <taxon>Eukaryota</taxon>
        <taxon>Viridiplantae</taxon>
        <taxon>Streptophyta</taxon>
        <taxon>Embryophyta</taxon>
        <taxon>Tracheophyta</taxon>
        <taxon>Spermatophyta</taxon>
        <taxon>Magnoliopsida</taxon>
        <taxon>Liliopsida</taxon>
        <taxon>Poales</taxon>
        <taxon>Poaceae</taxon>
        <taxon>PACMAD clade</taxon>
        <taxon>Arundinoideae</taxon>
        <taxon>Arundineae</taxon>
        <taxon>Arundo</taxon>
    </lineage>
</organism>
<protein>
    <submittedName>
        <fullName evidence="1">Uncharacterized protein</fullName>
    </submittedName>
</protein>
<evidence type="ECO:0000313" key="1">
    <source>
        <dbReference type="EMBL" id="JAE27049.1"/>
    </source>
</evidence>
<accession>A0A0A9GU39</accession>
<name>A0A0A9GU39_ARUDO</name>
<dbReference type="EMBL" id="GBRH01170847">
    <property type="protein sequence ID" value="JAE27049.1"/>
    <property type="molecule type" value="Transcribed_RNA"/>
</dbReference>
<proteinExistence type="predicted"/>
<dbReference type="AlphaFoldDB" id="A0A0A9GU39"/>